<protein>
    <submittedName>
        <fullName evidence="2">Uncharacterized protein</fullName>
    </submittedName>
</protein>
<accession>A0A0C2S7Q2</accession>
<dbReference type="EMBL" id="JXRP01000009">
    <property type="protein sequence ID" value="KIL50014.1"/>
    <property type="molecule type" value="Genomic_DNA"/>
</dbReference>
<dbReference type="PATRIC" id="fig|889306.3.peg.1493"/>
<reference evidence="2 3" key="1">
    <citation type="submission" date="2015-01" db="EMBL/GenBank/DDBJ databases">
        <title>Genome sequencing of Jeotgalibacillus soli.</title>
        <authorList>
            <person name="Goh K.M."/>
            <person name="Chan K.-G."/>
            <person name="Yaakop A.S."/>
            <person name="Ee R."/>
            <person name="Gan H.M."/>
            <person name="Chan C.S."/>
        </authorList>
    </citation>
    <scope>NUCLEOTIDE SEQUENCE [LARGE SCALE GENOMIC DNA]</scope>
    <source>
        <strain evidence="2 3">P9</strain>
    </source>
</reference>
<dbReference type="AlphaFoldDB" id="A0A0C2S7Q2"/>
<dbReference type="OrthoDB" id="2886779at2"/>
<organism evidence="2 3">
    <name type="scientific">Jeotgalibacillus soli</name>
    <dbReference type="NCBI Taxonomy" id="889306"/>
    <lineage>
        <taxon>Bacteria</taxon>
        <taxon>Bacillati</taxon>
        <taxon>Bacillota</taxon>
        <taxon>Bacilli</taxon>
        <taxon>Bacillales</taxon>
        <taxon>Caryophanaceae</taxon>
        <taxon>Jeotgalibacillus</taxon>
    </lineage>
</organism>
<dbReference type="RefSeq" id="WP_041087362.1">
    <property type="nucleotide sequence ID" value="NZ_JXRP01000009.1"/>
</dbReference>
<keyword evidence="3" id="KW-1185">Reference proteome</keyword>
<name>A0A0C2S7Q2_9BACL</name>
<sequence length="154" mass="18376">MEQENFKEMHIESEEHSAEILNQVESSTFENRSNQFNNWFFGNRRQERDEKAHNENHVQKRVEQNESSSMERRSHPFDDWIFGSRRKESVANKEKVSISPNQQENFLNNVNVEDLFVTMDTLVKSFNKIKPLIKEAKPYFLPLLKKLKSNEKTD</sequence>
<gene>
    <name evidence="2" type="ORF">KP78_14820</name>
</gene>
<evidence type="ECO:0000256" key="1">
    <source>
        <dbReference type="SAM" id="MobiDB-lite"/>
    </source>
</evidence>
<comment type="caution">
    <text evidence="2">The sequence shown here is derived from an EMBL/GenBank/DDBJ whole genome shotgun (WGS) entry which is preliminary data.</text>
</comment>
<proteinExistence type="predicted"/>
<feature type="region of interest" description="Disordered" evidence="1">
    <location>
        <begin position="47"/>
        <end position="76"/>
    </location>
</feature>
<dbReference type="Proteomes" id="UP000031938">
    <property type="component" value="Unassembled WGS sequence"/>
</dbReference>
<evidence type="ECO:0000313" key="2">
    <source>
        <dbReference type="EMBL" id="KIL50014.1"/>
    </source>
</evidence>
<evidence type="ECO:0000313" key="3">
    <source>
        <dbReference type="Proteomes" id="UP000031938"/>
    </source>
</evidence>